<dbReference type="EMBL" id="VWSJ01000004">
    <property type="protein sequence ID" value="MSN95954.1"/>
    <property type="molecule type" value="Genomic_DNA"/>
</dbReference>
<dbReference type="Gene3D" id="1.10.3480.10">
    <property type="entry name" value="TorD-like"/>
    <property type="match status" value="1"/>
</dbReference>
<keyword evidence="2" id="KW-1185">Reference proteome</keyword>
<name>A0A6L5WG10_9BACT</name>
<dbReference type="InterPro" id="IPR020945">
    <property type="entry name" value="DMSO/NO3_reduct_chaperone"/>
</dbReference>
<proteinExistence type="predicted"/>
<organism evidence="1 2">
    <name type="scientific">Campylobacter portucalensis</name>
    <dbReference type="NCBI Taxonomy" id="2608384"/>
    <lineage>
        <taxon>Bacteria</taxon>
        <taxon>Pseudomonadati</taxon>
        <taxon>Campylobacterota</taxon>
        <taxon>Epsilonproteobacteria</taxon>
        <taxon>Campylobacterales</taxon>
        <taxon>Campylobacteraceae</taxon>
        <taxon>Campylobacter</taxon>
    </lineage>
</organism>
<evidence type="ECO:0000313" key="2">
    <source>
        <dbReference type="Proteomes" id="UP000476338"/>
    </source>
</evidence>
<dbReference type="Pfam" id="PF02613">
    <property type="entry name" value="Nitrate_red_del"/>
    <property type="match status" value="1"/>
</dbReference>
<sequence>MNKNITIARSYYYEFFAIPFFFSENDTKFRVWKEELAYLKSSLLDEGDGKFFEILENFSFEEFKEEQNRLLFDYSYANVPLTASFYKDGRDDGTSKMIVINTLKKSKFRRDNNLCKDSEDFVGFIFYLMSSLLKEEVDKSNFLSTELFVNVVNEFIDEMIEFIKDSKFAKFFLALANLMESFFAFERSLLGITKPQKADFSVAKESIERQPYISKIASVRDKYDWSNLDI</sequence>
<protein>
    <submittedName>
        <fullName evidence="1">Molecular chaperone TorD family protein</fullName>
    </submittedName>
</protein>
<comment type="caution">
    <text evidence="1">The sequence shown here is derived from an EMBL/GenBank/DDBJ whole genome shotgun (WGS) entry which is preliminary data.</text>
</comment>
<reference evidence="1 2" key="2">
    <citation type="submission" date="2020-03" db="EMBL/GenBank/DDBJ databases">
        <title>Campylobacter portucalensis sp. nov., a new species of Campylobacter isolated from the reproductive tract of bulls.</title>
        <authorList>
            <person name="Silva M.F."/>
            <person name="Pereira G."/>
            <person name="Carneiro C."/>
            <person name="Hemphill A."/>
            <person name="Mateus L."/>
            <person name="Lopes-Da-Costa L."/>
            <person name="Silva E."/>
        </authorList>
    </citation>
    <scope>NUCLEOTIDE SEQUENCE [LARGE SCALE GENOMIC DNA]</scope>
    <source>
        <strain evidence="1 2">FMV-PI01</strain>
    </source>
</reference>
<evidence type="ECO:0000313" key="1">
    <source>
        <dbReference type="EMBL" id="MSN95954.1"/>
    </source>
</evidence>
<dbReference type="AlphaFoldDB" id="A0A6L5WG10"/>
<dbReference type="SUPFAM" id="SSF89155">
    <property type="entry name" value="TorD-like"/>
    <property type="match status" value="1"/>
</dbReference>
<reference evidence="1 2" key="1">
    <citation type="submission" date="2019-09" db="EMBL/GenBank/DDBJ databases">
        <authorList>
            <person name="Silva M."/>
            <person name="Pereira G."/>
            <person name="Lopes-Da-Costa L."/>
            <person name="Silva E."/>
        </authorList>
    </citation>
    <scope>NUCLEOTIDE SEQUENCE [LARGE SCALE GENOMIC DNA]</scope>
    <source>
        <strain evidence="1 2">FMV-PI01</strain>
    </source>
</reference>
<gene>
    <name evidence="1" type="ORF">F1B92_01880</name>
</gene>
<accession>A0A6L5WG10</accession>
<dbReference type="RefSeq" id="WP_326833068.1">
    <property type="nucleotide sequence ID" value="NZ_VWSJ01000004.1"/>
</dbReference>
<dbReference type="Proteomes" id="UP000476338">
    <property type="component" value="Unassembled WGS sequence"/>
</dbReference>
<dbReference type="InterPro" id="IPR036411">
    <property type="entry name" value="TorD-like_sf"/>
</dbReference>